<dbReference type="Proteomes" id="UP001476247">
    <property type="component" value="Unassembled WGS sequence"/>
</dbReference>
<keyword evidence="3" id="KW-1185">Reference proteome</keyword>
<gene>
    <name evidence="2" type="ORF">HPULCUR_002271</name>
</gene>
<evidence type="ECO:0000313" key="2">
    <source>
        <dbReference type="EMBL" id="GAA5796893.1"/>
    </source>
</evidence>
<feature type="region of interest" description="Disordered" evidence="1">
    <location>
        <begin position="84"/>
        <end position="103"/>
    </location>
</feature>
<name>A0ABP9XR51_9FUNG</name>
<reference evidence="2 3" key="1">
    <citation type="submission" date="2024-04" db="EMBL/GenBank/DDBJ databases">
        <title>genome sequences of Mucor flavus KT1a and Helicostylum pulchrum KT1b strains isolation_sourced from the surface of a dry-aged beef.</title>
        <authorList>
            <person name="Toyotome T."/>
            <person name="Hosono M."/>
            <person name="Torimaru M."/>
            <person name="Fukuda K."/>
            <person name="Mikami N."/>
        </authorList>
    </citation>
    <scope>NUCLEOTIDE SEQUENCE [LARGE SCALE GENOMIC DNA]</scope>
    <source>
        <strain evidence="2 3">KT1b</strain>
    </source>
</reference>
<accession>A0ABP9XR51</accession>
<feature type="compositionally biased region" description="Low complexity" evidence="1">
    <location>
        <begin position="84"/>
        <end position="96"/>
    </location>
</feature>
<organism evidence="2 3">
    <name type="scientific">Helicostylum pulchrum</name>
    <dbReference type="NCBI Taxonomy" id="562976"/>
    <lineage>
        <taxon>Eukaryota</taxon>
        <taxon>Fungi</taxon>
        <taxon>Fungi incertae sedis</taxon>
        <taxon>Mucoromycota</taxon>
        <taxon>Mucoromycotina</taxon>
        <taxon>Mucoromycetes</taxon>
        <taxon>Mucorales</taxon>
        <taxon>Mucorineae</taxon>
        <taxon>Mucoraceae</taxon>
        <taxon>Helicostylum</taxon>
    </lineage>
</organism>
<protein>
    <submittedName>
        <fullName evidence="2">Uncharacterized protein</fullName>
    </submittedName>
</protein>
<sequence>MTFRNEAVNPCAVDSQRQSHVLDWSFQTSDYIIKQEKKEEESFSLPFGWKITGRKRSIFELETNIHTLGELYTTLVELRNQLPPQQQEEPQLTTRTSSNFSSSDIYGTLSRTSSSNLSMSSPSSNNDEDSTYYNLLTVYPEFIFESLLQLYASKCCHKKNLVESYRMGKLNKSYASAIFAYTALHASLCHPEKYGIYSFLNDLALDSYYTAHELIEFDVISVTTIETLVIMYRYLYLMAKENEGRNLFCLAWRHMQVVMDEQPSGYLHRLVLWMAELDWSFSISKCCEPIIEYHHVKKSMQMCQSAGLTDTALKFRIKGLHMVLNHDPLNEWRSKYLKLFLYKRCSTQYSVEDKLALELHALYFSGMLQFHQHRMMTALETLPQQENETWTDYFSSTTSKAKTNVEKNLYSCMNAAYGFIQVIKLLLDEGDICQLPQMTDTLCAACTVLYFGNKVTVPTKSAQEALLFIVSAFSTSSMMQCPRVDRFVKTWSPLIK</sequence>
<proteinExistence type="predicted"/>
<comment type="caution">
    <text evidence="2">The sequence shown here is derived from an EMBL/GenBank/DDBJ whole genome shotgun (WGS) entry which is preliminary data.</text>
</comment>
<evidence type="ECO:0000313" key="3">
    <source>
        <dbReference type="Proteomes" id="UP001476247"/>
    </source>
</evidence>
<evidence type="ECO:0000256" key="1">
    <source>
        <dbReference type="SAM" id="MobiDB-lite"/>
    </source>
</evidence>
<dbReference type="EMBL" id="BAABUJ010000007">
    <property type="protein sequence ID" value="GAA5796893.1"/>
    <property type="molecule type" value="Genomic_DNA"/>
</dbReference>